<gene>
    <name evidence="2" type="ORF">PSON_ATCC_30995.1.T0110369</name>
</gene>
<name>A0A8S1KTN7_9CILI</name>
<dbReference type="PANTHER" id="PTHR23011:SF28">
    <property type="entry name" value="CYCLIC NUCLEOTIDE-BINDING DOMAIN CONTAINING PROTEIN"/>
    <property type="match status" value="1"/>
</dbReference>
<feature type="domain" description="Cyclic nucleotide-binding" evidence="1">
    <location>
        <begin position="56"/>
        <end position="163"/>
    </location>
</feature>
<dbReference type="EMBL" id="CAJJDN010000011">
    <property type="protein sequence ID" value="CAD8057741.1"/>
    <property type="molecule type" value="Genomic_DNA"/>
</dbReference>
<dbReference type="CDD" id="cd00038">
    <property type="entry name" value="CAP_ED"/>
    <property type="match status" value="2"/>
</dbReference>
<dbReference type="OrthoDB" id="2021138at2759"/>
<dbReference type="InterPro" id="IPR000595">
    <property type="entry name" value="cNMP-bd_dom"/>
</dbReference>
<evidence type="ECO:0000313" key="2">
    <source>
        <dbReference type="EMBL" id="CAD8057741.1"/>
    </source>
</evidence>
<dbReference type="PANTHER" id="PTHR23011">
    <property type="entry name" value="CYCLIC NUCLEOTIDE-BINDING DOMAIN CONTAINING PROTEIN"/>
    <property type="match status" value="1"/>
</dbReference>
<dbReference type="AlphaFoldDB" id="A0A8S1KTN7"/>
<evidence type="ECO:0000313" key="3">
    <source>
        <dbReference type="Proteomes" id="UP000692954"/>
    </source>
</evidence>
<accession>A0A8S1KTN7</accession>
<dbReference type="PROSITE" id="PS50042">
    <property type="entry name" value="CNMP_BINDING_3"/>
    <property type="match status" value="2"/>
</dbReference>
<evidence type="ECO:0000259" key="1">
    <source>
        <dbReference type="PROSITE" id="PS50042"/>
    </source>
</evidence>
<dbReference type="Pfam" id="PF00027">
    <property type="entry name" value="cNMP_binding"/>
    <property type="match status" value="1"/>
</dbReference>
<protein>
    <recommendedName>
        <fullName evidence="1">Cyclic nucleotide-binding domain-containing protein</fullName>
    </recommendedName>
</protein>
<dbReference type="Proteomes" id="UP000692954">
    <property type="component" value="Unassembled WGS sequence"/>
</dbReference>
<sequence length="407" mass="48424">MNISENDLQYLIQTVNKRSMFKTQYDIEFIHSKLKDFNFFRNMNREIGDLRYYKILKELQYECPNPYESLVNIGEQCSKFYFILSGRFLILTNNSIANIQLPTEISKNLDKLFPNLIPQGYLQTGQYFGEQVMMFDQQHTQTILPLEKSHLLVIKRETYRRIIDQEMKKREQERFSNLSSIPLFQKWSAKTIKVLSCEIQELNFIPNQIIYYQGDPVDSVYIIIDGQIQLFRTTNKNSIPFSILGCKESFGDDEILTQFRSHSAKSLTSVKLYKIKKKQFLDLIPFDYSNKDFQKSQHLQFNFNQNEDYTRIYRSESLKAIRSPAKLLQRIIRRSQDKNKTYQSISFQQVQDPIRKNIRYSNTPTVLQKSNSIHEQIRIHANPKFDKTIFLLNQIKLRSTNIWKKTK</sequence>
<keyword evidence="3" id="KW-1185">Reference proteome</keyword>
<reference evidence="2" key="1">
    <citation type="submission" date="2021-01" db="EMBL/GenBank/DDBJ databases">
        <authorList>
            <consortium name="Genoscope - CEA"/>
            <person name="William W."/>
        </authorList>
    </citation>
    <scope>NUCLEOTIDE SEQUENCE</scope>
</reference>
<proteinExistence type="predicted"/>
<dbReference type="SMART" id="SM00100">
    <property type="entry name" value="cNMP"/>
    <property type="match status" value="1"/>
</dbReference>
<feature type="domain" description="Cyclic nucleotide-binding" evidence="1">
    <location>
        <begin position="183"/>
        <end position="284"/>
    </location>
</feature>
<comment type="caution">
    <text evidence="2">The sequence shown here is derived from an EMBL/GenBank/DDBJ whole genome shotgun (WGS) entry which is preliminary data.</text>
</comment>
<organism evidence="2 3">
    <name type="scientific">Paramecium sonneborni</name>
    <dbReference type="NCBI Taxonomy" id="65129"/>
    <lineage>
        <taxon>Eukaryota</taxon>
        <taxon>Sar</taxon>
        <taxon>Alveolata</taxon>
        <taxon>Ciliophora</taxon>
        <taxon>Intramacronucleata</taxon>
        <taxon>Oligohymenophorea</taxon>
        <taxon>Peniculida</taxon>
        <taxon>Parameciidae</taxon>
        <taxon>Paramecium</taxon>
    </lineage>
</organism>